<keyword evidence="5" id="KW-0804">Transcription</keyword>
<dbReference type="OrthoDB" id="4454541at2759"/>
<evidence type="ECO:0000259" key="8">
    <source>
        <dbReference type="PROSITE" id="PS50048"/>
    </source>
</evidence>
<dbReference type="Pfam" id="PF00172">
    <property type="entry name" value="Zn_clus"/>
    <property type="match status" value="1"/>
</dbReference>
<dbReference type="InterPro" id="IPR051089">
    <property type="entry name" value="prtT"/>
</dbReference>
<evidence type="ECO:0000256" key="1">
    <source>
        <dbReference type="ARBA" id="ARBA00004123"/>
    </source>
</evidence>
<dbReference type="PANTHER" id="PTHR31845">
    <property type="entry name" value="FINGER DOMAIN PROTEIN, PUTATIVE-RELATED"/>
    <property type="match status" value="1"/>
</dbReference>
<reference evidence="10" key="2">
    <citation type="submission" date="2015-01" db="EMBL/GenBank/DDBJ databases">
        <title>Evolutionary Origins and Diversification of the Mycorrhizal Mutualists.</title>
        <authorList>
            <consortium name="DOE Joint Genome Institute"/>
            <consortium name="Mycorrhizal Genomics Consortium"/>
            <person name="Kohler A."/>
            <person name="Kuo A."/>
            <person name="Nagy L.G."/>
            <person name="Floudas D."/>
            <person name="Copeland A."/>
            <person name="Barry K.W."/>
            <person name="Cichocki N."/>
            <person name="Veneault-Fourrey C."/>
            <person name="LaButti K."/>
            <person name="Lindquist E.A."/>
            <person name="Lipzen A."/>
            <person name="Lundell T."/>
            <person name="Morin E."/>
            <person name="Murat C."/>
            <person name="Riley R."/>
            <person name="Ohm R."/>
            <person name="Sun H."/>
            <person name="Tunlid A."/>
            <person name="Henrissat B."/>
            <person name="Grigoriev I.V."/>
            <person name="Hibbett D.S."/>
            <person name="Martin F."/>
        </authorList>
    </citation>
    <scope>NUCLEOTIDE SEQUENCE [LARGE SCALE GENOMIC DNA]</scope>
    <source>
        <strain evidence="10">Foug A</strain>
    </source>
</reference>
<feature type="region of interest" description="Disordered" evidence="7">
    <location>
        <begin position="143"/>
        <end position="173"/>
    </location>
</feature>
<dbReference type="InterPro" id="IPR007219">
    <property type="entry name" value="XnlR_reg_dom"/>
</dbReference>
<evidence type="ECO:0000256" key="3">
    <source>
        <dbReference type="ARBA" id="ARBA00023015"/>
    </source>
</evidence>
<dbReference type="PROSITE" id="PS00463">
    <property type="entry name" value="ZN2_CY6_FUNGAL_1"/>
    <property type="match status" value="1"/>
</dbReference>
<dbReference type="SMART" id="SM00066">
    <property type="entry name" value="GAL4"/>
    <property type="match status" value="1"/>
</dbReference>
<evidence type="ECO:0000256" key="5">
    <source>
        <dbReference type="ARBA" id="ARBA00023163"/>
    </source>
</evidence>
<comment type="subcellular location">
    <subcellularLocation>
        <location evidence="1">Nucleus</location>
    </subcellularLocation>
</comment>
<dbReference type="CDD" id="cd12148">
    <property type="entry name" value="fungal_TF_MHR"/>
    <property type="match status" value="1"/>
</dbReference>
<dbReference type="Gene3D" id="4.10.240.10">
    <property type="entry name" value="Zn(2)-C6 fungal-type DNA-binding domain"/>
    <property type="match status" value="1"/>
</dbReference>
<sequence length="735" mass="81013">MASNSPEVPAKRRRTASITNASGMNQQVSQILAEGSPQPLPASSSQPSSHIPKRGARACTACRKGKNRCEGEPPCRRCKMTGTQCIFEKPEKKNIQPLPVASVERLSRLESQYMVMQSQMIGMQSSLDRILTAVQVQGQPAGQQVYAPPLEPGSSRDGDPTYQQRPRFPPLPGFAPPPHKYATYGIVPSATPSSEDESEDTFPRATIGAPIEALQGLANAAAEAAAAPCASPVMRKRPRPEPAPGNAFPHVIEKGLVSEGEARQLFSIFFTGCHLFIPLFDPSHDTFESLMERTPWTFDSILTISSKIKSGNGPLTPTFYKCLEEAQGIARSTLFGPVVRKEAVMGMLLLAAWSTNGWLPSGHAMRMALDLGLHRALDRLVDESAKKHSDEEERDLVVSARIWLCLYWFDHQMSLGTGRPILLRDESSVKNCRALLTHPMTSPTDVRLISLVELIGQKTQIYETLTTLNGQVNHNTLAFIRRANVALDKWYIDCDELHCHVSETDTLLRKILASELHYAKLWLVCVALRGVSWDKMPFEQRELAFQAKDAAYNCLSVFLDSTEYRAALRYAVHDVLVMLAFSGLFLLKVANLFHTEVDLAAIVMQVEQLAHLLSGVAAERYALTLRLVLTNLRRKFGMMPAVVNMPQSAGEGVPAPCIDPQVQQSVPTPLTTVEHATAVQINDLGTFRPSAIPLWLREQSLNDLGLPVNGSDGIFLKMNAMNGWCGDFTPMPEAW</sequence>
<dbReference type="InterPro" id="IPR001138">
    <property type="entry name" value="Zn2Cys6_DnaBD"/>
</dbReference>
<dbReference type="SUPFAM" id="SSF57701">
    <property type="entry name" value="Zn2/Cys6 DNA-binding domain"/>
    <property type="match status" value="1"/>
</dbReference>
<feature type="region of interest" description="Disordered" evidence="7">
    <location>
        <begin position="1"/>
        <end position="55"/>
    </location>
</feature>
<keyword evidence="3" id="KW-0805">Transcription regulation</keyword>
<dbReference type="GO" id="GO:0005634">
    <property type="term" value="C:nucleus"/>
    <property type="evidence" value="ECO:0007669"/>
    <property type="project" value="UniProtKB-SubCell"/>
</dbReference>
<dbReference type="GO" id="GO:0006351">
    <property type="term" value="P:DNA-templated transcription"/>
    <property type="evidence" value="ECO:0007669"/>
    <property type="project" value="InterPro"/>
</dbReference>
<keyword evidence="10" id="KW-1185">Reference proteome</keyword>
<dbReference type="GO" id="GO:0000976">
    <property type="term" value="F:transcription cis-regulatory region binding"/>
    <property type="evidence" value="ECO:0007669"/>
    <property type="project" value="TreeGrafter"/>
</dbReference>
<feature type="domain" description="Zn(2)-C6 fungal-type" evidence="8">
    <location>
        <begin position="58"/>
        <end position="87"/>
    </location>
</feature>
<dbReference type="Proteomes" id="UP000053989">
    <property type="component" value="Unassembled WGS sequence"/>
</dbReference>
<name>A0A0C3AWG6_9AGAM</name>
<reference evidence="9 10" key="1">
    <citation type="submission" date="2014-04" db="EMBL/GenBank/DDBJ databases">
        <authorList>
            <consortium name="DOE Joint Genome Institute"/>
            <person name="Kuo A."/>
            <person name="Kohler A."/>
            <person name="Nagy L.G."/>
            <person name="Floudas D."/>
            <person name="Copeland A."/>
            <person name="Barry K.W."/>
            <person name="Cichocki N."/>
            <person name="Veneault-Fourrey C."/>
            <person name="LaButti K."/>
            <person name="Lindquist E.A."/>
            <person name="Lipzen A."/>
            <person name="Lundell T."/>
            <person name="Morin E."/>
            <person name="Murat C."/>
            <person name="Sun H."/>
            <person name="Tunlid A."/>
            <person name="Henrissat B."/>
            <person name="Grigoriev I.V."/>
            <person name="Hibbett D.S."/>
            <person name="Martin F."/>
            <person name="Nordberg H.P."/>
            <person name="Cantor M.N."/>
            <person name="Hua S.X."/>
        </authorList>
    </citation>
    <scope>NUCLEOTIDE SEQUENCE [LARGE SCALE GENOMIC DNA]</scope>
    <source>
        <strain evidence="9 10">Foug A</strain>
    </source>
</reference>
<dbReference type="GO" id="GO:0000981">
    <property type="term" value="F:DNA-binding transcription factor activity, RNA polymerase II-specific"/>
    <property type="evidence" value="ECO:0007669"/>
    <property type="project" value="InterPro"/>
</dbReference>
<dbReference type="STRING" id="1036808.A0A0C3AWG6"/>
<keyword evidence="2" id="KW-0479">Metal-binding</keyword>
<accession>A0A0C3AWG6</accession>
<evidence type="ECO:0000256" key="2">
    <source>
        <dbReference type="ARBA" id="ARBA00022723"/>
    </source>
</evidence>
<keyword evidence="6" id="KW-0539">Nucleus</keyword>
<dbReference type="PANTHER" id="PTHR31845:SF17">
    <property type="entry name" value="ZN(II)2CYS6 TRANSCRIPTION FACTOR (EUROFUNG)"/>
    <property type="match status" value="1"/>
</dbReference>
<dbReference type="Pfam" id="PF04082">
    <property type="entry name" value="Fungal_trans"/>
    <property type="match status" value="1"/>
</dbReference>
<dbReference type="HOGENOM" id="CLU_010438_0_0_1"/>
<dbReference type="SMART" id="SM00906">
    <property type="entry name" value="Fungal_trans"/>
    <property type="match status" value="1"/>
</dbReference>
<dbReference type="InParanoid" id="A0A0C3AWG6"/>
<dbReference type="PROSITE" id="PS50048">
    <property type="entry name" value="ZN2_CY6_FUNGAL_2"/>
    <property type="match status" value="1"/>
</dbReference>
<gene>
    <name evidence="9" type="ORF">SCLCIDRAFT_13363</name>
</gene>
<protein>
    <recommendedName>
        <fullName evidence="8">Zn(2)-C6 fungal-type domain-containing protein</fullName>
    </recommendedName>
</protein>
<proteinExistence type="predicted"/>
<dbReference type="AlphaFoldDB" id="A0A0C3AWG6"/>
<evidence type="ECO:0000256" key="4">
    <source>
        <dbReference type="ARBA" id="ARBA00023125"/>
    </source>
</evidence>
<dbReference type="CDD" id="cd00067">
    <property type="entry name" value="GAL4"/>
    <property type="match status" value="1"/>
</dbReference>
<dbReference type="EMBL" id="KN822007">
    <property type="protein sequence ID" value="KIM69317.1"/>
    <property type="molecule type" value="Genomic_DNA"/>
</dbReference>
<evidence type="ECO:0000256" key="6">
    <source>
        <dbReference type="ARBA" id="ARBA00023242"/>
    </source>
</evidence>
<dbReference type="InterPro" id="IPR036864">
    <property type="entry name" value="Zn2-C6_fun-type_DNA-bd_sf"/>
</dbReference>
<dbReference type="GO" id="GO:0008270">
    <property type="term" value="F:zinc ion binding"/>
    <property type="evidence" value="ECO:0007669"/>
    <property type="project" value="InterPro"/>
</dbReference>
<organism evidence="9 10">
    <name type="scientific">Scleroderma citrinum Foug A</name>
    <dbReference type="NCBI Taxonomy" id="1036808"/>
    <lineage>
        <taxon>Eukaryota</taxon>
        <taxon>Fungi</taxon>
        <taxon>Dikarya</taxon>
        <taxon>Basidiomycota</taxon>
        <taxon>Agaricomycotina</taxon>
        <taxon>Agaricomycetes</taxon>
        <taxon>Agaricomycetidae</taxon>
        <taxon>Boletales</taxon>
        <taxon>Sclerodermatineae</taxon>
        <taxon>Sclerodermataceae</taxon>
        <taxon>Scleroderma</taxon>
    </lineage>
</organism>
<evidence type="ECO:0000313" key="10">
    <source>
        <dbReference type="Proteomes" id="UP000053989"/>
    </source>
</evidence>
<keyword evidence="4" id="KW-0238">DNA-binding</keyword>
<evidence type="ECO:0000256" key="7">
    <source>
        <dbReference type="SAM" id="MobiDB-lite"/>
    </source>
</evidence>
<feature type="compositionally biased region" description="Polar residues" evidence="7">
    <location>
        <begin position="16"/>
        <end position="30"/>
    </location>
</feature>
<evidence type="ECO:0000313" key="9">
    <source>
        <dbReference type="EMBL" id="KIM69317.1"/>
    </source>
</evidence>